<dbReference type="PANTHER" id="PTHR35613:SF2">
    <property type="entry name" value="C-TYPE LECTIN DOMAIN-CONTAINING PROTEIN"/>
    <property type="match status" value="1"/>
</dbReference>
<feature type="region of interest" description="Disordered" evidence="1">
    <location>
        <begin position="292"/>
        <end position="323"/>
    </location>
</feature>
<feature type="compositionally biased region" description="Polar residues" evidence="1">
    <location>
        <begin position="350"/>
        <end position="369"/>
    </location>
</feature>
<dbReference type="VEuPathDB" id="TriTrypDB:LpyrH10_01_5010"/>
<proteinExistence type="predicted"/>
<dbReference type="GeneID" id="26900798"/>
<comment type="caution">
    <text evidence="3">The sequence shown here is derived from an EMBL/GenBank/DDBJ whole genome shotgun (WGS) entry which is preliminary data.</text>
</comment>
<accession>A0A0M9GAJ6</accession>
<reference evidence="3 4" key="1">
    <citation type="submission" date="2015-07" db="EMBL/GenBank/DDBJ databases">
        <title>High-quality genome of monoxenous trypanosomatid Leptomonas pyrrhocoris.</title>
        <authorList>
            <person name="Flegontov P."/>
            <person name="Butenko A."/>
            <person name="Firsov S."/>
            <person name="Vlcek C."/>
            <person name="Logacheva M.D."/>
            <person name="Field M."/>
            <person name="Filatov D."/>
            <person name="Flegontova O."/>
            <person name="Gerasimov E."/>
            <person name="Jackson A.P."/>
            <person name="Kelly S."/>
            <person name="Opperdoes F."/>
            <person name="O'Reilly A."/>
            <person name="Votypka J."/>
            <person name="Yurchenko V."/>
            <person name="Lukes J."/>
        </authorList>
    </citation>
    <scope>NUCLEOTIDE SEQUENCE [LARGE SCALE GENOMIC DNA]</scope>
    <source>
        <strain evidence="3">H10</strain>
    </source>
</reference>
<name>A0A0M9GAJ6_LEPPY</name>
<evidence type="ECO:0000256" key="1">
    <source>
        <dbReference type="SAM" id="MobiDB-lite"/>
    </source>
</evidence>
<keyword evidence="2" id="KW-0812">Transmembrane</keyword>
<sequence>MARAQTGLPERITYYNDGEALYTDNAAAKTFDSSMSMCSANGLNLFSSETLARAKRVWSMIKKHDPNPTGYSTYTSLSQKTGTGETLCNYNNNPFYPPSSKNPNMFYCVFTIQWGLFSKRVMAYPYGDQPGLNIYQCGFKYYTNPQKVPCGGFMPYAAGLKWDDAFDQPNGQNYTLITTKAAADDTVLANIGPVAPQDYYLPVSKFVTACEAQVYQYPPPQTFTPTQPSFILGYKDLTWVQKHWWVLFLIIAVVILIVLFAILIFCCITSAPPKEGPPIAPMVLRERNGQAYVNASDDDSTPKSRGLSIGEVNRAGSNGSNYGMNQRQGSGMMMPMMPLPVVDPEDLIQATPSIYSQDDVMQTAQGDSRASSDEDSDHSGEESN</sequence>
<dbReference type="AlphaFoldDB" id="A0A0M9GAJ6"/>
<dbReference type="EMBL" id="LGTL01000001">
    <property type="protein sequence ID" value="KPA86273.1"/>
    <property type="molecule type" value="Genomic_DNA"/>
</dbReference>
<feature type="transmembrane region" description="Helical" evidence="2">
    <location>
        <begin position="244"/>
        <end position="265"/>
    </location>
</feature>
<keyword evidence="2" id="KW-0472">Membrane</keyword>
<organism evidence="3 4">
    <name type="scientific">Leptomonas pyrrhocoris</name>
    <name type="common">Firebug parasite</name>
    <dbReference type="NCBI Taxonomy" id="157538"/>
    <lineage>
        <taxon>Eukaryota</taxon>
        <taxon>Discoba</taxon>
        <taxon>Euglenozoa</taxon>
        <taxon>Kinetoplastea</taxon>
        <taxon>Metakinetoplastina</taxon>
        <taxon>Trypanosomatida</taxon>
        <taxon>Trypanosomatidae</taxon>
        <taxon>Leishmaniinae</taxon>
        <taxon>Leptomonas</taxon>
    </lineage>
</organism>
<dbReference type="PANTHER" id="PTHR35613">
    <property type="entry name" value="C-TYPE LECTIN DOMAIN-CONTAINING PROTEIN"/>
    <property type="match status" value="1"/>
</dbReference>
<keyword evidence="4" id="KW-1185">Reference proteome</keyword>
<gene>
    <name evidence="3" type="ORF">ABB37_00501</name>
</gene>
<feature type="region of interest" description="Disordered" evidence="1">
    <location>
        <begin position="350"/>
        <end position="384"/>
    </location>
</feature>
<evidence type="ECO:0000313" key="3">
    <source>
        <dbReference type="EMBL" id="KPA86273.1"/>
    </source>
</evidence>
<dbReference type="Proteomes" id="UP000037923">
    <property type="component" value="Unassembled WGS sequence"/>
</dbReference>
<evidence type="ECO:0000313" key="4">
    <source>
        <dbReference type="Proteomes" id="UP000037923"/>
    </source>
</evidence>
<protein>
    <submittedName>
        <fullName evidence="3">Uncharacterized protein</fullName>
    </submittedName>
</protein>
<keyword evidence="2" id="KW-1133">Transmembrane helix</keyword>
<evidence type="ECO:0000256" key="2">
    <source>
        <dbReference type="SAM" id="Phobius"/>
    </source>
</evidence>
<dbReference type="OMA" id="RINYNTP"/>
<dbReference type="RefSeq" id="XP_015664712.1">
    <property type="nucleotide sequence ID" value="XM_015796704.1"/>
</dbReference>
<dbReference type="OrthoDB" id="273183at2759"/>